<organism evidence="7 8">
    <name type="scientific">Bacillus infantis</name>
    <dbReference type="NCBI Taxonomy" id="324767"/>
    <lineage>
        <taxon>Bacteria</taxon>
        <taxon>Bacillati</taxon>
        <taxon>Bacillota</taxon>
        <taxon>Bacilli</taxon>
        <taxon>Bacillales</taxon>
        <taxon>Bacillaceae</taxon>
        <taxon>Bacillus</taxon>
    </lineage>
</organism>
<dbReference type="Pfam" id="PF00348">
    <property type="entry name" value="polyprenyl_synt"/>
    <property type="match status" value="1"/>
</dbReference>
<dbReference type="GO" id="GO:0004659">
    <property type="term" value="F:prenyltransferase activity"/>
    <property type="evidence" value="ECO:0007669"/>
    <property type="project" value="InterPro"/>
</dbReference>
<evidence type="ECO:0000256" key="5">
    <source>
        <dbReference type="ARBA" id="ARBA00022842"/>
    </source>
</evidence>
<dbReference type="EMBL" id="VTER01000005">
    <property type="protein sequence ID" value="TYS48492.1"/>
    <property type="molecule type" value="Genomic_DNA"/>
</dbReference>
<dbReference type="Proteomes" id="UP000322139">
    <property type="component" value="Unassembled WGS sequence"/>
</dbReference>
<sequence length="788" mass="89891">MIKETLINPEACYREAEKKAAAYFQALFVQAAEKSFIPVLERDFHSWKKNHRQTSSFLPFFSRKNRKPDSKANHSYIKWLEYRGKLDDYLDRSVSYLYMRDLGKTLDDQDTKESIGRAVESLKERLTAPKQQEPGGFGMAGLYRWAEKEGLQSAVIWLMEKLQQTARNIPEGMDAAHAQRKLIKIIAGVLLHETEAMKEGIEAGERKRRLDRAIRLGYSYGLTYPFIDDLLDSRVLSEDEKKQFSELIRTTLTTGSVPPLGRWQRAILPLITYVHNELREAFHYIKAQQTPETLAAFLEQAYIFFQSQEMDRQKDLNDSSYTNEELYIPVILKSSSSRLIVRSVLNSGKDDGFDSRTFYYGIYNQLADDFADLFADLEDGAVTPYTYYLTHHRTRQDLLNPFELYWTVIAHLIHDVYDSDPKASEVILDRAINGLKRSKERLGKEKYREVMVLFAPGSPEFSRLIQQMAAKAADVDFFDKLLRDHMLDSLQKERLGQEEFREKVEEVQHRINDMLPIKDKDLLMEEPVREAANYSLAAGGKRLRPVIAWFVGVEAYGMEEAVLMPLLRSLEYMHTASLIFDDLPAQDNAPSRRGKAAVHEVYGTAAAELSGLYLTLKAMEDQASLNSSTPDAVLELIRYTARSTAEMCRGQAMDLEAKGKALTAGELDALCFYKTGIAFEASIIMPAILAGAEQDEIDILKKFARHAGIAFQIRDDLLDVEGDPMLLGKPVGTDSRNKKETYVSALGKDGAKRSMWEHYCSAAELLQELRGEFAFLGYLLDYMVHREK</sequence>
<evidence type="ECO:0000256" key="1">
    <source>
        <dbReference type="ARBA" id="ARBA00001946"/>
    </source>
</evidence>
<dbReference type="PANTHER" id="PTHR43281:SF1">
    <property type="entry name" value="FARNESYL DIPHOSPHATE SYNTHASE"/>
    <property type="match status" value="1"/>
</dbReference>
<dbReference type="SFLD" id="SFLDS00005">
    <property type="entry name" value="Isoprenoid_Synthase_Type_I"/>
    <property type="match status" value="1"/>
</dbReference>
<dbReference type="PANTHER" id="PTHR43281">
    <property type="entry name" value="FARNESYL DIPHOSPHATE SYNTHASE"/>
    <property type="match status" value="1"/>
</dbReference>
<evidence type="ECO:0000313" key="8">
    <source>
        <dbReference type="Proteomes" id="UP000322139"/>
    </source>
</evidence>
<keyword evidence="4" id="KW-0479">Metal-binding</keyword>
<evidence type="ECO:0000313" key="7">
    <source>
        <dbReference type="EMBL" id="TYS48492.1"/>
    </source>
</evidence>
<name>A0A5D4RGB9_9BACI</name>
<dbReference type="InterPro" id="IPR008949">
    <property type="entry name" value="Isoprenoid_synthase_dom_sf"/>
</dbReference>
<dbReference type="Gene3D" id="1.10.600.10">
    <property type="entry name" value="Farnesyl Diphosphate Synthase"/>
    <property type="match status" value="1"/>
</dbReference>
<evidence type="ECO:0000256" key="4">
    <source>
        <dbReference type="ARBA" id="ARBA00022723"/>
    </source>
</evidence>
<dbReference type="InterPro" id="IPR033749">
    <property type="entry name" value="Polyprenyl_synt_CS"/>
</dbReference>
<evidence type="ECO:0000256" key="3">
    <source>
        <dbReference type="ARBA" id="ARBA00022679"/>
    </source>
</evidence>
<proteinExistence type="inferred from homology"/>
<dbReference type="GO" id="GO:0008299">
    <property type="term" value="P:isoprenoid biosynthetic process"/>
    <property type="evidence" value="ECO:0007669"/>
    <property type="project" value="UniProtKB-KW"/>
</dbReference>
<comment type="caution">
    <text evidence="7">The sequence shown here is derived from an EMBL/GenBank/DDBJ whole genome shotgun (WGS) entry which is preliminary data.</text>
</comment>
<accession>A0A5D4RGB9</accession>
<dbReference type="SUPFAM" id="SSF48576">
    <property type="entry name" value="Terpenoid synthases"/>
    <property type="match status" value="2"/>
</dbReference>
<keyword evidence="5" id="KW-0460">Magnesium</keyword>
<comment type="similarity">
    <text evidence="2">Belongs to the FPP/GGPP synthase family.</text>
</comment>
<dbReference type="AlphaFoldDB" id="A0A5D4RGB9"/>
<dbReference type="PROSITE" id="PS00723">
    <property type="entry name" value="POLYPRENYL_SYNTHASE_1"/>
    <property type="match status" value="1"/>
</dbReference>
<dbReference type="RefSeq" id="WP_148974674.1">
    <property type="nucleotide sequence ID" value="NZ_VTER01000005.1"/>
</dbReference>
<protein>
    <submittedName>
        <fullName evidence="7">Polyprenyl synthetase family protein</fullName>
    </submittedName>
</protein>
<reference evidence="7 8" key="1">
    <citation type="submission" date="2019-08" db="EMBL/GenBank/DDBJ databases">
        <title>Bacillus genomes from the desert of Cuatro Cienegas, Coahuila.</title>
        <authorList>
            <person name="Olmedo-Alvarez G."/>
        </authorList>
    </citation>
    <scope>NUCLEOTIDE SEQUENCE [LARGE SCALE GENOMIC DNA]</scope>
    <source>
        <strain evidence="7 8">CH446_14T</strain>
    </source>
</reference>
<dbReference type="CDD" id="cd00685">
    <property type="entry name" value="Trans_IPPS_HT"/>
    <property type="match status" value="1"/>
</dbReference>
<evidence type="ECO:0000256" key="2">
    <source>
        <dbReference type="ARBA" id="ARBA00006706"/>
    </source>
</evidence>
<gene>
    <name evidence="7" type="ORF">FZD51_10210</name>
</gene>
<comment type="cofactor">
    <cofactor evidence="1">
        <name>Mg(2+)</name>
        <dbReference type="ChEBI" id="CHEBI:18420"/>
    </cofactor>
</comment>
<keyword evidence="3" id="KW-0808">Transferase</keyword>
<dbReference type="GO" id="GO:0046872">
    <property type="term" value="F:metal ion binding"/>
    <property type="evidence" value="ECO:0007669"/>
    <property type="project" value="UniProtKB-KW"/>
</dbReference>
<evidence type="ECO:0000256" key="6">
    <source>
        <dbReference type="ARBA" id="ARBA00023229"/>
    </source>
</evidence>
<dbReference type="InterPro" id="IPR000092">
    <property type="entry name" value="Polyprenyl_synt"/>
</dbReference>
<keyword evidence="6" id="KW-0414">Isoprene biosynthesis</keyword>